<reference evidence="1 2" key="1">
    <citation type="submission" date="2021-06" db="EMBL/GenBank/DDBJ databases">
        <authorList>
            <person name="Kallberg Y."/>
            <person name="Tangrot J."/>
            <person name="Rosling A."/>
        </authorList>
    </citation>
    <scope>NUCLEOTIDE SEQUENCE [LARGE SCALE GENOMIC DNA]</scope>
    <source>
        <strain evidence="1 2">120-4 pot B 10/14</strain>
    </source>
</reference>
<evidence type="ECO:0000313" key="1">
    <source>
        <dbReference type="EMBL" id="CAG8810509.1"/>
    </source>
</evidence>
<evidence type="ECO:0000313" key="2">
    <source>
        <dbReference type="Proteomes" id="UP000789901"/>
    </source>
</evidence>
<gene>
    <name evidence="1" type="ORF">GMARGA_LOCUS25105</name>
</gene>
<accession>A0ABN7W119</accession>
<organism evidence="1 2">
    <name type="scientific">Gigaspora margarita</name>
    <dbReference type="NCBI Taxonomy" id="4874"/>
    <lineage>
        <taxon>Eukaryota</taxon>
        <taxon>Fungi</taxon>
        <taxon>Fungi incertae sedis</taxon>
        <taxon>Mucoromycota</taxon>
        <taxon>Glomeromycotina</taxon>
        <taxon>Glomeromycetes</taxon>
        <taxon>Diversisporales</taxon>
        <taxon>Gigasporaceae</taxon>
        <taxon>Gigaspora</taxon>
    </lineage>
</organism>
<keyword evidence="2" id="KW-1185">Reference proteome</keyword>
<sequence>METNPNKEKEKNTKQVVQFPAIYKTEINENRNDHNHLFTLTTKTNYLLPMQQIKHP</sequence>
<dbReference type="Proteomes" id="UP000789901">
    <property type="component" value="Unassembled WGS sequence"/>
</dbReference>
<dbReference type="EMBL" id="CAJVQB010027413">
    <property type="protein sequence ID" value="CAG8810509.1"/>
    <property type="molecule type" value="Genomic_DNA"/>
</dbReference>
<name>A0ABN7W119_GIGMA</name>
<protein>
    <submittedName>
        <fullName evidence="1">34883_t:CDS:1</fullName>
    </submittedName>
</protein>
<feature type="non-terminal residue" evidence="1">
    <location>
        <position position="56"/>
    </location>
</feature>
<proteinExistence type="predicted"/>
<comment type="caution">
    <text evidence="1">The sequence shown here is derived from an EMBL/GenBank/DDBJ whole genome shotgun (WGS) entry which is preliminary data.</text>
</comment>